<dbReference type="EMBL" id="JANBUP010000071">
    <property type="protein sequence ID" value="KAJ2813323.1"/>
    <property type="molecule type" value="Genomic_DNA"/>
</dbReference>
<comment type="caution">
    <text evidence="1">The sequence shown here is derived from an EMBL/GenBank/DDBJ whole genome shotgun (WGS) entry which is preliminary data.</text>
</comment>
<evidence type="ECO:0000313" key="1">
    <source>
        <dbReference type="EMBL" id="KAJ2813323.1"/>
    </source>
</evidence>
<gene>
    <name evidence="1" type="primary">MNR2_2</name>
    <name evidence="1" type="ORF">H4S07_000777</name>
</gene>
<keyword evidence="2" id="KW-1185">Reference proteome</keyword>
<protein>
    <submittedName>
        <fullName evidence="1">CorA metal ion transporter</fullName>
    </submittedName>
</protein>
<sequence length="1075" mass="118455">MSDHQVSDLVRDRGTSEGCVPGNSRRRRSIGSYRSRSGSENPNLASIISHYMDGVDAESKTGMLAARYYGNMAQIPEDADRLPRPMNSTLPLVSLSVMNGGRNLRTQSPHESDGSSQRRQSRFIRPRADTEGALLGLSSVPVSVAMAGQSALLDENQSLPAAEGLLAGMPRHQIDGDDTAAVTREDRVPICVAPEEASSILMSAKQAPTTDDMVEVKPSIHTPPRPEIVAEPSSVELVHPENDLTGIQALPPDMLSYLLPPRSDVPPAIGLEEQKPDTATRSFTMAPTAASPGMRRLSLGSCTYAEPSERADGLGVRADSRQSSQAHSSSRKQLMGAIQYKPAVATKKTAIARGAPGLSYMFSPTISASRPSSVIGMTAPPTPMLPPREANAAAAAEHHHSMVQLPVSGSPKSLTPPEGSQLHIVRHQSVSGEATAETNTHAVMFTHKAERKKYGSINIGALEQFLEEGEVPDSTSDDGSCSDDDDIGWEEDYPRSSPRSRTTSTGQSTCSSTRDRLAQNSMTPARLVAQQQQPQHNSRQHTPNQSLPRMYESIGNNVGIRTTGSMNYRDSPRVRSVGRSSMPDERMPLLLHSAVPIDPPVYSTELAEFVVPADLPNIHEIGSRQPYSSPRDPAQLSKDTSGRRRRRSKDHGRGRNRKHHEELFLDKDGFIDESYRFTFFNPAVGTIRAQEFADLRTPGMDLAALLQVGGCFWIDVLLPSFQEMHLFSKIFGIHALTVEDIMTQDVREKCEIHANYYFVCFRSFDNDPNSEAYLEPKCIYNVVLREGIITFHMDPAVHQYHVLRRIRRQIDHIVVTPDWLNYAIIDDITDLLAPILQVIEFDVDAIDELVLVISSSEQSDMLLRISTVRKRIMMVMRLLQGKADVVRALTKRFETATAMSTTQMNAFAGAQGVAAERPAANRTSPVWDSDSQPRRTSSSEHAWVTPAVAATEMALDQRKGQETLLYLGDVLDHIVTMMQNAAHYDNILGRAHANYLAQISIELTESSNRTNDVVAKLSALAAIVVPLNFITGMWGANVKVPGQEYDDLHYFFTILGMCLLYVIVAIAWARYYKIF</sequence>
<accession>A0ACC1LQJ4</accession>
<reference evidence="1" key="1">
    <citation type="submission" date="2022-07" db="EMBL/GenBank/DDBJ databases">
        <title>Phylogenomic reconstructions and comparative analyses of Kickxellomycotina fungi.</title>
        <authorList>
            <person name="Reynolds N.K."/>
            <person name="Stajich J.E."/>
            <person name="Barry K."/>
            <person name="Grigoriev I.V."/>
            <person name="Crous P."/>
            <person name="Smith M.E."/>
        </authorList>
    </citation>
    <scope>NUCLEOTIDE SEQUENCE</scope>
    <source>
        <strain evidence="1">CBS 102833</strain>
    </source>
</reference>
<name>A0ACC1LQJ4_9FUNG</name>
<dbReference type="Proteomes" id="UP001140096">
    <property type="component" value="Unassembled WGS sequence"/>
</dbReference>
<proteinExistence type="predicted"/>
<evidence type="ECO:0000313" key="2">
    <source>
        <dbReference type="Proteomes" id="UP001140096"/>
    </source>
</evidence>
<organism evidence="1 2">
    <name type="scientific">Coemansia furcata</name>
    <dbReference type="NCBI Taxonomy" id="417177"/>
    <lineage>
        <taxon>Eukaryota</taxon>
        <taxon>Fungi</taxon>
        <taxon>Fungi incertae sedis</taxon>
        <taxon>Zoopagomycota</taxon>
        <taxon>Kickxellomycotina</taxon>
        <taxon>Kickxellomycetes</taxon>
        <taxon>Kickxellales</taxon>
        <taxon>Kickxellaceae</taxon>
        <taxon>Coemansia</taxon>
    </lineage>
</organism>